<feature type="transmembrane region" description="Helical" evidence="2">
    <location>
        <begin position="15"/>
        <end position="38"/>
    </location>
</feature>
<keyword evidence="5" id="KW-0969">Cilium</keyword>
<keyword evidence="6" id="KW-1185">Reference proteome</keyword>
<sequence>MEEIAEERSYSRLEWFFYIIFIPLLFTLVLSAIIAQMFGYNVVGVLAKELNQIPVIEKLIPDAAIDRPPSEKEEVKTDKKDVTVADLKTQLAVKEREVNELKKKAELEEQKAKRLQQQTQIQQGDAKVSQEQMNEEKQKQIKNLAKVYTTMSAGKAAPIMEKMSPEEAGQLLLVMKPEERSAIMAKMDPKTAADLTLLLKETSQADSNDPGVLQQRLLELKYNASIRELAASISSMQPTNAANLIERLFTSDERKAVLVLSQMEAGQRGQILSKLAENKSRAALAAKISQKLLTN</sequence>
<keyword evidence="2" id="KW-0812">Transmembrane</keyword>
<dbReference type="Proteomes" id="UP000182836">
    <property type="component" value="Unassembled WGS sequence"/>
</dbReference>
<organism evidence="4 6">
    <name type="scientific">Aneurinibacillus migulanus</name>
    <name type="common">Bacillus migulanus</name>
    <dbReference type="NCBI Taxonomy" id="47500"/>
    <lineage>
        <taxon>Bacteria</taxon>
        <taxon>Bacillati</taxon>
        <taxon>Bacillota</taxon>
        <taxon>Bacilli</taxon>
        <taxon>Bacillales</taxon>
        <taxon>Paenibacillaceae</taxon>
        <taxon>Aneurinibacillus group</taxon>
        <taxon>Aneurinibacillus</taxon>
    </lineage>
</organism>
<dbReference type="RefSeq" id="WP_043065981.1">
    <property type="nucleotide sequence ID" value="NZ_BJOA01000031.1"/>
</dbReference>
<dbReference type="Pfam" id="PF03448">
    <property type="entry name" value="MgtE_N"/>
    <property type="match status" value="1"/>
</dbReference>
<dbReference type="AlphaFoldDB" id="A0A0D1XU19"/>
<dbReference type="EMBL" id="FNED01000003">
    <property type="protein sequence ID" value="SDI37012.1"/>
    <property type="molecule type" value="Genomic_DNA"/>
</dbReference>
<proteinExistence type="predicted"/>
<dbReference type="PATRIC" id="fig|47500.8.peg.6849"/>
<dbReference type="SUPFAM" id="SSF158791">
    <property type="entry name" value="MgtE N-terminal domain-like"/>
    <property type="match status" value="1"/>
</dbReference>
<accession>A0A0D1XU19</accession>
<reference evidence="4 6" key="1">
    <citation type="submission" date="2015-07" db="EMBL/GenBank/DDBJ databases">
        <title>Fjat-14205 dsm 2895.</title>
        <authorList>
            <person name="Liu B."/>
            <person name="Wang J."/>
            <person name="Zhu Y."/>
            <person name="Liu G."/>
            <person name="Chen Q."/>
            <person name="Chen Z."/>
            <person name="Lan J."/>
            <person name="Che J."/>
            <person name="Ge C."/>
            <person name="Shi H."/>
            <person name="Pan Z."/>
            <person name="Liu X."/>
        </authorList>
    </citation>
    <scope>NUCLEOTIDE SEQUENCE [LARGE SCALE GENOMIC DNA]</scope>
    <source>
        <strain evidence="4 6">DSM 2895</strain>
    </source>
</reference>
<protein>
    <submittedName>
        <fullName evidence="5">Flagellar motility protein MotE, a chaperone for MotC folding</fullName>
    </submittedName>
</protein>
<dbReference type="STRING" id="47500.AF333_10025"/>
<evidence type="ECO:0000256" key="2">
    <source>
        <dbReference type="SAM" id="Phobius"/>
    </source>
</evidence>
<dbReference type="OrthoDB" id="2381574at2"/>
<evidence type="ECO:0000256" key="1">
    <source>
        <dbReference type="SAM" id="Coils"/>
    </source>
</evidence>
<dbReference type="InterPro" id="IPR006668">
    <property type="entry name" value="Mg_transptr_MgtE_intracell_dom"/>
</dbReference>
<evidence type="ECO:0000313" key="6">
    <source>
        <dbReference type="Proteomes" id="UP000037269"/>
    </source>
</evidence>
<dbReference type="Proteomes" id="UP000037269">
    <property type="component" value="Unassembled WGS sequence"/>
</dbReference>
<evidence type="ECO:0000313" key="4">
    <source>
        <dbReference type="EMBL" id="KON95767.1"/>
    </source>
</evidence>
<keyword evidence="2" id="KW-1133">Transmembrane helix</keyword>
<evidence type="ECO:0000313" key="7">
    <source>
        <dbReference type="Proteomes" id="UP000182836"/>
    </source>
</evidence>
<keyword evidence="1" id="KW-0175">Coiled coil</keyword>
<keyword evidence="5" id="KW-0966">Cell projection</keyword>
<feature type="coiled-coil region" evidence="1">
    <location>
        <begin position="84"/>
        <end position="147"/>
    </location>
</feature>
<dbReference type="EMBL" id="LGUG01000004">
    <property type="protein sequence ID" value="KON95767.1"/>
    <property type="molecule type" value="Genomic_DNA"/>
</dbReference>
<feature type="domain" description="Magnesium transporter MgtE intracellular" evidence="3">
    <location>
        <begin position="145"/>
        <end position="200"/>
    </location>
</feature>
<reference evidence="5 7" key="2">
    <citation type="submission" date="2016-10" db="EMBL/GenBank/DDBJ databases">
        <authorList>
            <person name="de Groot N.N."/>
        </authorList>
    </citation>
    <scope>NUCLEOTIDE SEQUENCE [LARGE SCALE GENOMIC DNA]</scope>
    <source>
        <strain evidence="5 7">DSM 2895</strain>
    </source>
</reference>
<evidence type="ECO:0000259" key="3">
    <source>
        <dbReference type="Pfam" id="PF03448"/>
    </source>
</evidence>
<keyword evidence="5" id="KW-0282">Flagellum</keyword>
<gene>
    <name evidence="4" type="ORF">AF333_10025</name>
    <name evidence="5" type="ORF">SAMN04487909_103235</name>
</gene>
<evidence type="ECO:0000313" key="5">
    <source>
        <dbReference type="EMBL" id="SDI37012.1"/>
    </source>
</evidence>
<keyword evidence="2" id="KW-0472">Membrane</keyword>
<name>A0A0D1XU19_ANEMI</name>
<dbReference type="GeneID" id="42305538"/>